<organism evidence="1 2">
    <name type="scientific">Ruminococcoides intestinale</name>
    <dbReference type="NCBI Taxonomy" id="3133162"/>
    <lineage>
        <taxon>Bacteria</taxon>
        <taxon>Bacillati</taxon>
        <taxon>Bacillota</taxon>
        <taxon>Clostridia</taxon>
        <taxon>Eubacteriales</taxon>
        <taxon>Oscillospiraceae</taxon>
        <taxon>Ruminococcoides</taxon>
    </lineage>
</organism>
<dbReference type="Proteomes" id="UP001490816">
    <property type="component" value="Unassembled WGS sequence"/>
</dbReference>
<reference evidence="1 2" key="1">
    <citation type="submission" date="2024-03" db="EMBL/GenBank/DDBJ databases">
        <title>Human intestinal bacterial collection.</title>
        <authorList>
            <person name="Pauvert C."/>
            <person name="Hitch T.C.A."/>
            <person name="Clavel T."/>
        </authorList>
    </citation>
    <scope>NUCLEOTIDE SEQUENCE [LARGE SCALE GENOMIC DNA]</scope>
    <source>
        <strain evidence="1 2">CLA-JM-H38</strain>
    </source>
</reference>
<dbReference type="RefSeq" id="WP_117949778.1">
    <property type="nucleotide sequence ID" value="NZ_JBBMEZ010000016.1"/>
</dbReference>
<gene>
    <name evidence="1" type="ORF">WMO39_07015</name>
</gene>
<proteinExistence type="predicted"/>
<dbReference type="EMBL" id="JBBMEZ010000016">
    <property type="protein sequence ID" value="MEQ2470078.1"/>
    <property type="molecule type" value="Genomic_DNA"/>
</dbReference>
<protein>
    <recommendedName>
        <fullName evidence="3">Uracil DNA glycosylase superfamily protein</fullName>
    </recommendedName>
</protein>
<evidence type="ECO:0008006" key="3">
    <source>
        <dbReference type="Google" id="ProtNLM"/>
    </source>
</evidence>
<comment type="caution">
    <text evidence="1">The sequence shown here is derived from an EMBL/GenBank/DDBJ whole genome shotgun (WGS) entry which is preliminary data.</text>
</comment>
<name>A0ABV1FC09_9FIRM</name>
<keyword evidence="2" id="KW-1185">Reference proteome</keyword>
<accession>A0ABV1FC09</accession>
<sequence length="315" mass="36569">MTDMDYSKTRIFERHTNLETTNKKNAELKEMYQTFYNEMYQAFNIKKKVKFETKKYNGIQLLTCFDSYLNADNKIMIYGQEANTDEGCVFDFSPQYQKDGYYKYEYKIAHVGEKGIPKSECRQTEYLKTRELIAGFDKSLNPEKREAEILSVLSNNLNKTSLKGKRTGCYPPGEPKQKTEKYKQYKFRDEIIYTSFDLNGFNGNIFLHELNLLRPTHLVFLSGPDYINHIIRDFGSDFYNKIKLMINGLSVGTPAVTGSDYNLSKEDIHNLFGINGYDSGIKILYAYHPSAHILNGEPRKNYNAIIEGFINQESL</sequence>
<evidence type="ECO:0000313" key="2">
    <source>
        <dbReference type="Proteomes" id="UP001490816"/>
    </source>
</evidence>
<evidence type="ECO:0000313" key="1">
    <source>
        <dbReference type="EMBL" id="MEQ2470078.1"/>
    </source>
</evidence>